<feature type="transmembrane region" description="Helical" evidence="1">
    <location>
        <begin position="7"/>
        <end position="28"/>
    </location>
</feature>
<comment type="caution">
    <text evidence="2">The sequence shown here is derived from an EMBL/GenBank/DDBJ whole genome shotgun (WGS) entry which is preliminary data.</text>
</comment>
<reference evidence="2" key="1">
    <citation type="submission" date="2023-03" db="EMBL/GenBank/DDBJ databases">
        <title>Stygiobacter electus gen. nov., sp. nov., facultatively anaerobic thermotolerant bacterium of the class Ignavibacteria from a well of Yessentuki mineral water deposit.</title>
        <authorList>
            <person name="Podosokorskaya O.A."/>
            <person name="Elcheninov A.G."/>
            <person name="Petrova N.F."/>
            <person name="Zavarzina D.G."/>
            <person name="Kublanov I.V."/>
            <person name="Merkel A.Y."/>
        </authorList>
    </citation>
    <scope>NUCLEOTIDE SEQUENCE</scope>
    <source>
        <strain evidence="2">09-Me</strain>
    </source>
</reference>
<sequence length="111" mass="13229">MKNNEKKYLASFVLATYIITLLVASFHYHELNINYNKFHYFEKAKINHSQHFIAQNLCATQIFLTNDFNLTHDNINFEKKFYNEIKFVVYLNPRLLNTFLHNISLRAPPTS</sequence>
<protein>
    <submittedName>
        <fullName evidence="2">Uncharacterized protein</fullName>
    </submittedName>
</protein>
<organism evidence="2 3">
    <name type="scientific">Stygiobacter electus</name>
    <dbReference type="NCBI Taxonomy" id="3032292"/>
    <lineage>
        <taxon>Bacteria</taxon>
        <taxon>Pseudomonadati</taxon>
        <taxon>Ignavibacteriota</taxon>
        <taxon>Ignavibacteria</taxon>
        <taxon>Ignavibacteriales</taxon>
        <taxon>Melioribacteraceae</taxon>
        <taxon>Stygiobacter</taxon>
    </lineage>
</organism>
<accession>A0AAE3TCL8</accession>
<keyword evidence="3" id="KW-1185">Reference proteome</keyword>
<dbReference type="AlphaFoldDB" id="A0AAE3TCL8"/>
<dbReference type="Proteomes" id="UP001221302">
    <property type="component" value="Unassembled WGS sequence"/>
</dbReference>
<evidence type="ECO:0000313" key="2">
    <source>
        <dbReference type="EMBL" id="MDF1611566.1"/>
    </source>
</evidence>
<gene>
    <name evidence="2" type="ORF">P0M35_05355</name>
</gene>
<name>A0AAE3TCL8_9BACT</name>
<keyword evidence="1" id="KW-1133">Transmembrane helix</keyword>
<dbReference type="EMBL" id="JARGDL010000004">
    <property type="protein sequence ID" value="MDF1611566.1"/>
    <property type="molecule type" value="Genomic_DNA"/>
</dbReference>
<proteinExistence type="predicted"/>
<evidence type="ECO:0000313" key="3">
    <source>
        <dbReference type="Proteomes" id="UP001221302"/>
    </source>
</evidence>
<keyword evidence="1" id="KW-0812">Transmembrane</keyword>
<keyword evidence="1" id="KW-0472">Membrane</keyword>
<dbReference type="RefSeq" id="WP_321535332.1">
    <property type="nucleotide sequence ID" value="NZ_JARGDL010000004.1"/>
</dbReference>
<evidence type="ECO:0000256" key="1">
    <source>
        <dbReference type="SAM" id="Phobius"/>
    </source>
</evidence>